<proteinExistence type="predicted"/>
<accession>A0ABN8QBZ1</accession>
<feature type="region of interest" description="Disordered" evidence="1">
    <location>
        <begin position="109"/>
        <end position="139"/>
    </location>
</feature>
<feature type="region of interest" description="Disordered" evidence="1">
    <location>
        <begin position="60"/>
        <end position="84"/>
    </location>
</feature>
<gene>
    <name evidence="2" type="ORF">PLOB_00004260</name>
</gene>
<feature type="non-terminal residue" evidence="2">
    <location>
        <position position="1"/>
    </location>
</feature>
<protein>
    <submittedName>
        <fullName evidence="2">Uncharacterized protein</fullName>
    </submittedName>
</protein>
<comment type="caution">
    <text evidence="2">The sequence shown here is derived from an EMBL/GenBank/DDBJ whole genome shotgun (WGS) entry which is preliminary data.</text>
</comment>
<evidence type="ECO:0000313" key="2">
    <source>
        <dbReference type="EMBL" id="CAH3160905.1"/>
    </source>
</evidence>
<feature type="region of interest" description="Disordered" evidence="1">
    <location>
        <begin position="159"/>
        <end position="181"/>
    </location>
</feature>
<name>A0ABN8QBZ1_9CNID</name>
<evidence type="ECO:0000313" key="3">
    <source>
        <dbReference type="Proteomes" id="UP001159405"/>
    </source>
</evidence>
<sequence>HQHRCVPRKGEKPMVTVVVIGEITTMKGTEEEDDGHVPQGAEMAAAVVKKAVIVNVRATAHDHPCHPPHGRQRGSEEEEDHGHVPRGAEIAAAVVNKAVIVNVRATAHDHLRDHPCHPPHGRQRDSEEEEDHGHVPPDAEMAAAVVIKAVIVNSRSASFAVPAAEQSDKGEELAIQSRSRS</sequence>
<reference evidence="2 3" key="1">
    <citation type="submission" date="2022-05" db="EMBL/GenBank/DDBJ databases">
        <authorList>
            <consortium name="Genoscope - CEA"/>
            <person name="William W."/>
        </authorList>
    </citation>
    <scope>NUCLEOTIDE SEQUENCE [LARGE SCALE GENOMIC DNA]</scope>
</reference>
<keyword evidence="3" id="KW-1185">Reference proteome</keyword>
<dbReference type="EMBL" id="CALNXK010000118">
    <property type="protein sequence ID" value="CAH3160905.1"/>
    <property type="molecule type" value="Genomic_DNA"/>
</dbReference>
<organism evidence="2 3">
    <name type="scientific">Porites lobata</name>
    <dbReference type="NCBI Taxonomy" id="104759"/>
    <lineage>
        <taxon>Eukaryota</taxon>
        <taxon>Metazoa</taxon>
        <taxon>Cnidaria</taxon>
        <taxon>Anthozoa</taxon>
        <taxon>Hexacorallia</taxon>
        <taxon>Scleractinia</taxon>
        <taxon>Fungiina</taxon>
        <taxon>Poritidae</taxon>
        <taxon>Porites</taxon>
    </lineage>
</organism>
<dbReference type="Proteomes" id="UP001159405">
    <property type="component" value="Unassembled WGS sequence"/>
</dbReference>
<evidence type="ECO:0000256" key="1">
    <source>
        <dbReference type="SAM" id="MobiDB-lite"/>
    </source>
</evidence>